<evidence type="ECO:0000313" key="1">
    <source>
        <dbReference type="EMBL" id="CAF0699199.1"/>
    </source>
</evidence>
<evidence type="ECO:0000313" key="2">
    <source>
        <dbReference type="Proteomes" id="UP000663859"/>
    </source>
</evidence>
<name>A0A8J2BQK9_9BACT</name>
<accession>A0A8J2BQK9</accession>
<dbReference type="EMBL" id="CAJNOB010000023">
    <property type="protein sequence ID" value="CAF0699199.1"/>
    <property type="molecule type" value="Genomic_DNA"/>
</dbReference>
<keyword evidence="2" id="KW-1185">Reference proteome</keyword>
<dbReference type="AlphaFoldDB" id="A0A8J2BQK9"/>
<dbReference type="Proteomes" id="UP000663859">
    <property type="component" value="Unassembled WGS sequence"/>
</dbReference>
<sequence>MRRPRISYATSLRPLFPCVQALREEILAEPCQEDARSNRTRKLALLPYQTPLQVTIEQRALLTSYSALYRRAGENGFLPDVGSCVAQ</sequence>
<protein>
    <submittedName>
        <fullName evidence="1">Uncharacterized protein</fullName>
    </submittedName>
</protein>
<comment type="caution">
    <text evidence="1">The sequence shown here is derived from an EMBL/GenBank/DDBJ whole genome shotgun (WGS) entry which is preliminary data.</text>
</comment>
<proteinExistence type="predicted"/>
<organism evidence="1 2">
    <name type="scientific">Candidatus Methylacidithermus pantelleriae</name>
    <dbReference type="NCBI Taxonomy" id="2744239"/>
    <lineage>
        <taxon>Bacteria</taxon>
        <taxon>Pseudomonadati</taxon>
        <taxon>Verrucomicrobiota</taxon>
        <taxon>Methylacidiphilae</taxon>
        <taxon>Methylacidiphilales</taxon>
        <taxon>Methylacidiphilaceae</taxon>
        <taxon>Candidatus Methylacidithermus</taxon>
    </lineage>
</organism>
<reference evidence="1" key="1">
    <citation type="submission" date="2021-02" db="EMBL/GenBank/DDBJ databases">
        <authorList>
            <person name="Cremers G."/>
            <person name="Picone N."/>
        </authorList>
    </citation>
    <scope>NUCLEOTIDE SEQUENCE</scope>
    <source>
        <strain evidence="1">PQ17</strain>
    </source>
</reference>
<gene>
    <name evidence="1" type="ORF">MPNT_30157</name>
</gene>